<evidence type="ECO:0000313" key="1">
    <source>
        <dbReference type="EMBL" id="KAF7192713.1"/>
    </source>
</evidence>
<dbReference type="PANTHER" id="PTHR12277">
    <property type="entry name" value="ALPHA/BETA HYDROLASE DOMAIN-CONTAINING PROTEIN"/>
    <property type="match status" value="1"/>
</dbReference>
<accession>A0A8H6RKV3</accession>
<dbReference type="GO" id="GO:0008474">
    <property type="term" value="F:palmitoyl-(protein) hydrolase activity"/>
    <property type="evidence" value="ECO:0007669"/>
    <property type="project" value="TreeGrafter"/>
</dbReference>
<reference evidence="1" key="1">
    <citation type="submission" date="2020-04" db="EMBL/GenBank/DDBJ databases">
        <title>Draft genome resource of the tomato pathogen Pseudocercospora fuligena.</title>
        <authorList>
            <person name="Zaccaron A."/>
        </authorList>
    </citation>
    <scope>NUCLEOTIDE SEQUENCE</scope>
    <source>
        <strain evidence="1">PF001</strain>
    </source>
</reference>
<protein>
    <submittedName>
        <fullName evidence="1">Protein ABHD13</fullName>
    </submittedName>
</protein>
<keyword evidence="2" id="KW-1185">Reference proteome</keyword>
<dbReference type="PANTHER" id="PTHR12277:SF64">
    <property type="entry name" value="SUPERFAMILY HYDROLASE, PUTATIVE (AFU_ORTHOLOGUE AFUA_3G01760)-RELATED"/>
    <property type="match status" value="1"/>
</dbReference>
<proteinExistence type="predicted"/>
<dbReference type="OrthoDB" id="10249433at2759"/>
<name>A0A8H6RKV3_9PEZI</name>
<gene>
    <name evidence="1" type="ORF">HII31_05939</name>
</gene>
<dbReference type="GO" id="GO:0016020">
    <property type="term" value="C:membrane"/>
    <property type="evidence" value="ECO:0007669"/>
    <property type="project" value="TreeGrafter"/>
</dbReference>
<sequence>MTVLFQDKIIYMPYMPPFARSEKMEDYTAICKPVEWQSLHIKSLDGTKIALAIGRLPEHISPDNTIRARTRRVVIAYFHGNGSSIPPRLPLMSGTLKAIERASADSDIGFVIVALSYRGYWTSSGRASQAGIEKDAQAMLQWIQTTYGSPDVDLDIMLWGQSLGAGVASTVAATYVNDQAKDKPPLTALILETPFTGIKSMLLALYPQSWLPYKYLWPLLWNYWDSEVALRRIAESGPRPEILLLPATRDEVVPRSEVDKLESICNELRLPMKRKDIIGALHFEATIRTDGQEAVARFVADTIRSRRS</sequence>
<dbReference type="InterPro" id="IPR029058">
    <property type="entry name" value="AB_hydrolase_fold"/>
</dbReference>
<comment type="caution">
    <text evidence="1">The sequence shown here is derived from an EMBL/GenBank/DDBJ whole genome shotgun (WGS) entry which is preliminary data.</text>
</comment>
<dbReference type="Gene3D" id="3.40.50.1820">
    <property type="entry name" value="alpha/beta hydrolase"/>
    <property type="match status" value="1"/>
</dbReference>
<evidence type="ECO:0000313" key="2">
    <source>
        <dbReference type="Proteomes" id="UP000660729"/>
    </source>
</evidence>
<dbReference type="AlphaFoldDB" id="A0A8H6RKV3"/>
<dbReference type="SUPFAM" id="SSF53474">
    <property type="entry name" value="alpha/beta-Hydrolases"/>
    <property type="match status" value="1"/>
</dbReference>
<dbReference type="Proteomes" id="UP000660729">
    <property type="component" value="Unassembled WGS sequence"/>
</dbReference>
<organism evidence="1 2">
    <name type="scientific">Pseudocercospora fuligena</name>
    <dbReference type="NCBI Taxonomy" id="685502"/>
    <lineage>
        <taxon>Eukaryota</taxon>
        <taxon>Fungi</taxon>
        <taxon>Dikarya</taxon>
        <taxon>Ascomycota</taxon>
        <taxon>Pezizomycotina</taxon>
        <taxon>Dothideomycetes</taxon>
        <taxon>Dothideomycetidae</taxon>
        <taxon>Mycosphaerellales</taxon>
        <taxon>Mycosphaerellaceae</taxon>
        <taxon>Pseudocercospora</taxon>
    </lineage>
</organism>
<dbReference type="EMBL" id="JABCIY010000111">
    <property type="protein sequence ID" value="KAF7192713.1"/>
    <property type="molecule type" value="Genomic_DNA"/>
</dbReference>